<dbReference type="EMBL" id="JXUO01000076">
    <property type="protein sequence ID" value="KKZ15076.1"/>
    <property type="molecule type" value="Genomic_DNA"/>
</dbReference>
<keyword evidence="2" id="KW-0732">Signal</keyword>
<proteinExistence type="predicted"/>
<protein>
    <recommendedName>
        <fullName evidence="6">Calx-beta domain-containing protein</fullName>
    </recommendedName>
</protein>
<dbReference type="PANTHER" id="PTHR24373">
    <property type="entry name" value="SLIT RELATED LEUCINE-RICH REPEAT NEURONAL PROTEIN"/>
    <property type="match status" value="1"/>
</dbReference>
<sequence length="657" mass="68718">ADTASLVVSPEAVTVAEAGSATYTVKLATPPVAAVAVTISGMGSDVSVDTDPRMGGGQTTLSFSASNWETEQTVTVRAAADDNAGSEEVRLSHTAAGGGYGSVSQELVVTVTDDDTASLVFSPEAVTVAEAGSATYTVQLATPPTETVIVAVKEMVSSSINVDPARLRFTTSDWNTAQTVTLSAAADARASVETVTLRHTGAGGEYGTLIQGLIVTMTEMVTVTTVTEEEEQDNICERYDALNADETVCNLYSKGISSLSSNDFAGLPDLKTLSLKRNELSSLPENIFAGLPNLETLYLDENYIGKLSEDVFADLSKLKTIWLGFNPLVNSLPENIFAGLSNLQEIRLQNASLSSLPEDVFADLSKLNTIWLTGNSSFTCLPRIPQSVSTLDLNRPPCSLVLSASAVTMIEGDSSSYTVKLSSQPKTGDVTVTVVATDNGVTVDTDSSTNGDQTTLIFSSGNWETEQTVTVVADQDDNTRSKVVTLTHTTATGSRYPNTSSRHGQIIVATVSESVQVTVIDDDTPTLLLSTEAVRVEEGGSATYTMKLITAPTEAVIVTVSGMGSGVSVDTDSGMAGEQTTLHFGSNWDTEQTVTVSAAPDDNAIFETVTLSHTAGGGDYDGVTAQLEVSVTDTDTAGLVFSPVPVPVVEAGSTIYT</sequence>
<dbReference type="InterPro" id="IPR032675">
    <property type="entry name" value="LRR_dom_sf"/>
</dbReference>
<accession>A0A6N3XD67</accession>
<dbReference type="SUPFAM" id="SSF52058">
    <property type="entry name" value="L domain-like"/>
    <property type="match status" value="1"/>
</dbReference>
<comment type="caution">
    <text evidence="4">The sequence shown here is derived from an EMBL/GenBank/DDBJ whole genome shotgun (WGS) entry which is preliminary data.</text>
</comment>
<name>A0A6N3XD67_9SYNE</name>
<dbReference type="InterPro" id="IPR003591">
    <property type="entry name" value="Leu-rich_rpt_typical-subtyp"/>
</dbReference>
<dbReference type="InterPro" id="IPR001611">
    <property type="entry name" value="Leu-rich_rpt"/>
</dbReference>
<feature type="non-terminal residue" evidence="4">
    <location>
        <position position="657"/>
    </location>
</feature>
<dbReference type="InterPro" id="IPR050328">
    <property type="entry name" value="Dev_Immune_Receptor"/>
</dbReference>
<evidence type="ECO:0000256" key="3">
    <source>
        <dbReference type="ARBA" id="ARBA00022737"/>
    </source>
</evidence>
<gene>
    <name evidence="4" type="ORF">TH68_02375</name>
</gene>
<organism evidence="4 5">
    <name type="scientific">Candidatus Synechococcus spongiarum 142</name>
    <dbReference type="NCBI Taxonomy" id="1608213"/>
    <lineage>
        <taxon>Bacteria</taxon>
        <taxon>Bacillati</taxon>
        <taxon>Cyanobacteriota</taxon>
        <taxon>Cyanophyceae</taxon>
        <taxon>Synechococcales</taxon>
        <taxon>Synechococcaceae</taxon>
        <taxon>Synechococcus</taxon>
    </lineage>
</organism>
<evidence type="ECO:0008006" key="6">
    <source>
        <dbReference type="Google" id="ProtNLM"/>
    </source>
</evidence>
<dbReference type="Proteomes" id="UP000035054">
    <property type="component" value="Unassembled WGS sequence"/>
</dbReference>
<dbReference type="SMART" id="SM00369">
    <property type="entry name" value="LRR_TYP"/>
    <property type="match status" value="4"/>
</dbReference>
<evidence type="ECO:0000256" key="1">
    <source>
        <dbReference type="ARBA" id="ARBA00022614"/>
    </source>
</evidence>
<dbReference type="PROSITE" id="PS51450">
    <property type="entry name" value="LRR"/>
    <property type="match status" value="1"/>
</dbReference>
<dbReference type="Gene3D" id="3.80.10.10">
    <property type="entry name" value="Ribonuclease Inhibitor"/>
    <property type="match status" value="1"/>
</dbReference>
<keyword evidence="3" id="KW-0677">Repeat</keyword>
<dbReference type="GO" id="GO:0031012">
    <property type="term" value="C:extracellular matrix"/>
    <property type="evidence" value="ECO:0007669"/>
    <property type="project" value="TreeGrafter"/>
</dbReference>
<dbReference type="Pfam" id="PF13855">
    <property type="entry name" value="LRR_8"/>
    <property type="match status" value="1"/>
</dbReference>
<feature type="non-terminal residue" evidence="4">
    <location>
        <position position="1"/>
    </location>
</feature>
<dbReference type="PANTHER" id="PTHR24373:SF370">
    <property type="entry name" value="FISH-LIPS, ISOFORM E"/>
    <property type="match status" value="1"/>
</dbReference>
<evidence type="ECO:0000313" key="4">
    <source>
        <dbReference type="EMBL" id="KKZ15076.1"/>
    </source>
</evidence>
<evidence type="ECO:0000313" key="5">
    <source>
        <dbReference type="Proteomes" id="UP000035054"/>
    </source>
</evidence>
<reference evidence="4 5" key="1">
    <citation type="submission" date="2015-01" db="EMBL/GenBank/DDBJ databases">
        <title>Lifestyle Evolution in Cyanobacterial Symbionts of Sponges.</title>
        <authorList>
            <person name="Burgsdorf I."/>
            <person name="Slaby B.M."/>
            <person name="Handley K.M."/>
            <person name="Haber M."/>
            <person name="Blom J."/>
            <person name="Marshall C.W."/>
            <person name="Gilbert J.A."/>
            <person name="Hentschel U."/>
            <person name="Steindler L."/>
        </authorList>
    </citation>
    <scope>NUCLEOTIDE SEQUENCE [LARGE SCALE GENOMIC DNA]</scope>
    <source>
        <strain evidence="4">142</strain>
    </source>
</reference>
<dbReference type="GO" id="GO:0005615">
    <property type="term" value="C:extracellular space"/>
    <property type="evidence" value="ECO:0007669"/>
    <property type="project" value="TreeGrafter"/>
</dbReference>
<evidence type="ECO:0000256" key="2">
    <source>
        <dbReference type="ARBA" id="ARBA00022729"/>
    </source>
</evidence>
<keyword evidence="1" id="KW-0433">Leucine-rich repeat</keyword>
<dbReference type="AlphaFoldDB" id="A0A6N3XD67"/>